<proteinExistence type="predicted"/>
<name>A0A0R1UJC4_9LACO</name>
<evidence type="ECO:0000313" key="2">
    <source>
        <dbReference type="EMBL" id="KRL93439.1"/>
    </source>
</evidence>
<sequence length="166" mass="17995">MFQNYVMNGVPTMQAKLIPYLEFENAKEAIAYYQSVFGATNAYRVSPTAEEVEQFGLAPTVNLDEMTMSGGFKILGLDIQCADALMGQPTSSTLISLMIDVDADDSASVKELAGLYQRLLKSDVKVISPFGEQSSGGKMGQVVDAYGITWILREQTMPGDTVSENA</sequence>
<gene>
    <name evidence="2" type="ORF">FD28_GL001321</name>
</gene>
<dbReference type="Pfam" id="PF06983">
    <property type="entry name" value="3-dmu-9_3-mt"/>
    <property type="match status" value="1"/>
</dbReference>
<feature type="domain" description="PhnB-like" evidence="1">
    <location>
        <begin position="16"/>
        <end position="150"/>
    </location>
</feature>
<evidence type="ECO:0000259" key="1">
    <source>
        <dbReference type="Pfam" id="PF06983"/>
    </source>
</evidence>
<protein>
    <recommendedName>
        <fullName evidence="1">PhnB-like domain-containing protein</fullName>
    </recommendedName>
</protein>
<accession>A0A0R1UJC4</accession>
<dbReference type="PATRIC" id="fig|1423753.3.peg.1372"/>
<dbReference type="InterPro" id="IPR028973">
    <property type="entry name" value="PhnB-like"/>
</dbReference>
<dbReference type="SUPFAM" id="SSF54593">
    <property type="entry name" value="Glyoxalase/Bleomycin resistance protein/Dihydroxybiphenyl dioxygenase"/>
    <property type="match status" value="1"/>
</dbReference>
<dbReference type="Gene3D" id="3.10.180.10">
    <property type="entry name" value="2,3-Dihydroxybiphenyl 1,2-Dioxygenase, domain 1"/>
    <property type="match status" value="1"/>
</dbReference>
<dbReference type="PANTHER" id="PTHR33990">
    <property type="entry name" value="PROTEIN YJDN-RELATED"/>
    <property type="match status" value="1"/>
</dbReference>
<dbReference type="AlphaFoldDB" id="A0A0R1UJC4"/>
<dbReference type="Proteomes" id="UP000051580">
    <property type="component" value="Unassembled WGS sequence"/>
</dbReference>
<dbReference type="STRING" id="1423753.FD28_GL001321"/>
<dbReference type="PANTHER" id="PTHR33990:SF5">
    <property type="entry name" value="PHNB-LIKE DOMAIN-CONTAINING PROTEIN"/>
    <property type="match status" value="1"/>
</dbReference>
<organism evidence="2 3">
    <name type="scientific">Levilactobacillus hammesii DSM 16381</name>
    <dbReference type="NCBI Taxonomy" id="1423753"/>
    <lineage>
        <taxon>Bacteria</taxon>
        <taxon>Bacillati</taxon>
        <taxon>Bacillota</taxon>
        <taxon>Bacilli</taxon>
        <taxon>Lactobacillales</taxon>
        <taxon>Lactobacillaceae</taxon>
        <taxon>Levilactobacillus</taxon>
    </lineage>
</organism>
<evidence type="ECO:0000313" key="3">
    <source>
        <dbReference type="Proteomes" id="UP000051580"/>
    </source>
</evidence>
<comment type="caution">
    <text evidence="2">The sequence shown here is derived from an EMBL/GenBank/DDBJ whole genome shotgun (WGS) entry which is preliminary data.</text>
</comment>
<dbReference type="InterPro" id="IPR029068">
    <property type="entry name" value="Glyas_Bleomycin-R_OHBP_Dase"/>
</dbReference>
<keyword evidence="3" id="KW-1185">Reference proteome</keyword>
<dbReference type="EMBL" id="AZFS01000064">
    <property type="protein sequence ID" value="KRL93439.1"/>
    <property type="molecule type" value="Genomic_DNA"/>
</dbReference>
<reference evidence="2 3" key="1">
    <citation type="journal article" date="2015" name="Genome Announc.">
        <title>Expanding the biotechnology potential of lactobacilli through comparative genomics of 213 strains and associated genera.</title>
        <authorList>
            <person name="Sun Z."/>
            <person name="Harris H.M."/>
            <person name="McCann A."/>
            <person name="Guo C."/>
            <person name="Argimon S."/>
            <person name="Zhang W."/>
            <person name="Yang X."/>
            <person name="Jeffery I.B."/>
            <person name="Cooney J.C."/>
            <person name="Kagawa T.F."/>
            <person name="Liu W."/>
            <person name="Song Y."/>
            <person name="Salvetti E."/>
            <person name="Wrobel A."/>
            <person name="Rasinkangas P."/>
            <person name="Parkhill J."/>
            <person name="Rea M.C."/>
            <person name="O'Sullivan O."/>
            <person name="Ritari J."/>
            <person name="Douillard F.P."/>
            <person name="Paul Ross R."/>
            <person name="Yang R."/>
            <person name="Briner A.E."/>
            <person name="Felis G.E."/>
            <person name="de Vos W.M."/>
            <person name="Barrangou R."/>
            <person name="Klaenhammer T.R."/>
            <person name="Caufield P.W."/>
            <person name="Cui Y."/>
            <person name="Zhang H."/>
            <person name="O'Toole P.W."/>
        </authorList>
    </citation>
    <scope>NUCLEOTIDE SEQUENCE [LARGE SCALE GENOMIC DNA]</scope>
    <source>
        <strain evidence="2 3">DSM 16381</strain>
    </source>
</reference>